<proteinExistence type="predicted"/>
<sequence length="61" mass="6703">MYIEVAFVHLCLLATCCSLNYLSLIVSIGSDMTAWDGTATVSCCVHLTQHLIPFKLTLRAN</sequence>
<accession>A0A0E9S1L2</accession>
<dbReference type="AlphaFoldDB" id="A0A0E9S1L2"/>
<reference evidence="1" key="2">
    <citation type="journal article" date="2015" name="Fish Shellfish Immunol.">
        <title>Early steps in the European eel (Anguilla anguilla)-Vibrio vulnificus interaction in the gills: Role of the RtxA13 toxin.</title>
        <authorList>
            <person name="Callol A."/>
            <person name="Pajuelo D."/>
            <person name="Ebbesson L."/>
            <person name="Teles M."/>
            <person name="MacKenzie S."/>
            <person name="Amaro C."/>
        </authorList>
    </citation>
    <scope>NUCLEOTIDE SEQUENCE</scope>
</reference>
<reference evidence="1" key="1">
    <citation type="submission" date="2014-11" db="EMBL/GenBank/DDBJ databases">
        <authorList>
            <person name="Amaro Gonzalez C."/>
        </authorList>
    </citation>
    <scope>NUCLEOTIDE SEQUENCE</scope>
</reference>
<protein>
    <submittedName>
        <fullName evidence="1">Uncharacterized protein</fullName>
    </submittedName>
</protein>
<dbReference type="EMBL" id="GBXM01074022">
    <property type="protein sequence ID" value="JAH34555.1"/>
    <property type="molecule type" value="Transcribed_RNA"/>
</dbReference>
<organism evidence="1">
    <name type="scientific">Anguilla anguilla</name>
    <name type="common">European freshwater eel</name>
    <name type="synonym">Muraena anguilla</name>
    <dbReference type="NCBI Taxonomy" id="7936"/>
    <lineage>
        <taxon>Eukaryota</taxon>
        <taxon>Metazoa</taxon>
        <taxon>Chordata</taxon>
        <taxon>Craniata</taxon>
        <taxon>Vertebrata</taxon>
        <taxon>Euteleostomi</taxon>
        <taxon>Actinopterygii</taxon>
        <taxon>Neopterygii</taxon>
        <taxon>Teleostei</taxon>
        <taxon>Anguilliformes</taxon>
        <taxon>Anguillidae</taxon>
        <taxon>Anguilla</taxon>
    </lineage>
</organism>
<evidence type="ECO:0000313" key="1">
    <source>
        <dbReference type="EMBL" id="JAH34555.1"/>
    </source>
</evidence>
<name>A0A0E9S1L2_ANGAN</name>